<dbReference type="EMBL" id="WTPX01000041">
    <property type="protein sequence ID" value="NNJ25578.1"/>
    <property type="molecule type" value="Genomic_DNA"/>
</dbReference>
<protein>
    <recommendedName>
        <fullName evidence="3">Transposase</fullName>
    </recommendedName>
</protein>
<comment type="caution">
    <text evidence="1">The sequence shown here is derived from an EMBL/GenBank/DDBJ whole genome shotgun (WGS) entry which is preliminary data.</text>
</comment>
<keyword evidence="2" id="KW-1185">Reference proteome</keyword>
<gene>
    <name evidence="1" type="ORF">LzC2_16500</name>
</gene>
<evidence type="ECO:0000313" key="1">
    <source>
        <dbReference type="EMBL" id="NNJ25578.1"/>
    </source>
</evidence>
<organism evidence="1 2">
    <name type="scientific">Alienimonas chondri</name>
    <dbReference type="NCBI Taxonomy" id="2681879"/>
    <lineage>
        <taxon>Bacteria</taxon>
        <taxon>Pseudomonadati</taxon>
        <taxon>Planctomycetota</taxon>
        <taxon>Planctomycetia</taxon>
        <taxon>Planctomycetales</taxon>
        <taxon>Planctomycetaceae</taxon>
        <taxon>Alienimonas</taxon>
    </lineage>
</organism>
<accession>A0ABX1VCT4</accession>
<dbReference type="Proteomes" id="UP000609651">
    <property type="component" value="Unassembled WGS sequence"/>
</dbReference>
<evidence type="ECO:0008006" key="3">
    <source>
        <dbReference type="Google" id="ProtNLM"/>
    </source>
</evidence>
<reference evidence="1 2" key="1">
    <citation type="journal article" date="2020" name="Syst. Appl. Microbiol.">
        <title>Alienimonas chondri sp. nov., a novel planctomycete isolated from the biofilm of the red alga Chondrus crispus.</title>
        <authorList>
            <person name="Vitorino I."/>
            <person name="Albuquerque L."/>
            <person name="Wiegand S."/>
            <person name="Kallscheuer N."/>
            <person name="da Costa M.S."/>
            <person name="Lobo-da-Cunha A."/>
            <person name="Jogler C."/>
            <person name="Lage O.M."/>
        </authorList>
    </citation>
    <scope>NUCLEOTIDE SEQUENCE [LARGE SCALE GENOMIC DNA]</scope>
    <source>
        <strain evidence="1 2">LzC2</strain>
    </source>
</reference>
<name>A0ABX1VCT4_9PLAN</name>
<sequence>MERAHSRPNRFRTILIRWEEQDANYLGLLHWVCAHIAFQKAGLLG</sequence>
<proteinExistence type="predicted"/>
<evidence type="ECO:0000313" key="2">
    <source>
        <dbReference type="Proteomes" id="UP000609651"/>
    </source>
</evidence>